<feature type="transmembrane region" description="Helical" evidence="1">
    <location>
        <begin position="7"/>
        <end position="25"/>
    </location>
</feature>
<dbReference type="OrthoDB" id="7632478at2"/>
<dbReference type="Pfam" id="PF02517">
    <property type="entry name" value="Rce1-like"/>
    <property type="match status" value="1"/>
</dbReference>
<evidence type="ECO:0000313" key="4">
    <source>
        <dbReference type="Proteomes" id="UP000481327"/>
    </source>
</evidence>
<reference evidence="3 4" key="1">
    <citation type="submission" date="2019-09" db="EMBL/GenBank/DDBJ databases">
        <title>Polymorphobacter sp. isolated from a lake in China.</title>
        <authorList>
            <person name="Liu Z."/>
        </authorList>
    </citation>
    <scope>NUCLEOTIDE SEQUENCE [LARGE SCALE GENOMIC DNA]</scope>
    <source>
        <strain evidence="3 4">D40P</strain>
    </source>
</reference>
<feature type="transmembrane region" description="Helical" evidence="1">
    <location>
        <begin position="31"/>
        <end position="49"/>
    </location>
</feature>
<keyword evidence="1" id="KW-1133">Transmembrane helix</keyword>
<name>A0A7C9GQ26_9SPHN</name>
<keyword evidence="3" id="KW-0482">Metalloprotease</keyword>
<evidence type="ECO:0000259" key="2">
    <source>
        <dbReference type="Pfam" id="PF02517"/>
    </source>
</evidence>
<dbReference type="InterPro" id="IPR003675">
    <property type="entry name" value="Rce1/LyrA-like_dom"/>
</dbReference>
<keyword evidence="1" id="KW-0812">Transmembrane</keyword>
<feature type="transmembrane region" description="Helical" evidence="1">
    <location>
        <begin position="187"/>
        <end position="204"/>
    </location>
</feature>
<keyword evidence="3" id="KW-0378">Hydrolase</keyword>
<comment type="caution">
    <text evidence="3">The sequence shown here is derived from an EMBL/GenBank/DDBJ whole genome shotgun (WGS) entry which is preliminary data.</text>
</comment>
<gene>
    <name evidence="3" type="ORF">F3168_09180</name>
</gene>
<keyword evidence="1" id="KW-0472">Membrane</keyword>
<evidence type="ECO:0000256" key="1">
    <source>
        <dbReference type="SAM" id="Phobius"/>
    </source>
</evidence>
<keyword evidence="3" id="KW-0645">Protease</keyword>
<accession>A0A7C9GQ26</accession>
<dbReference type="Proteomes" id="UP000481327">
    <property type="component" value="Unassembled WGS sequence"/>
</dbReference>
<feature type="transmembrane region" description="Helical" evidence="1">
    <location>
        <begin position="161"/>
        <end position="181"/>
    </location>
</feature>
<dbReference type="GO" id="GO:0004175">
    <property type="term" value="F:endopeptidase activity"/>
    <property type="evidence" value="ECO:0007669"/>
    <property type="project" value="UniProtKB-ARBA"/>
</dbReference>
<feature type="transmembrane region" description="Helical" evidence="1">
    <location>
        <begin position="211"/>
        <end position="228"/>
    </location>
</feature>
<feature type="domain" description="CAAX prenyl protease 2/Lysostaphin resistance protein A-like" evidence="2">
    <location>
        <begin position="124"/>
        <end position="220"/>
    </location>
</feature>
<feature type="transmembrane region" description="Helical" evidence="1">
    <location>
        <begin position="125"/>
        <end position="149"/>
    </location>
</feature>
<keyword evidence="4" id="KW-1185">Reference proteome</keyword>
<proteinExistence type="predicted"/>
<evidence type="ECO:0000313" key="3">
    <source>
        <dbReference type="EMBL" id="MQT17433.1"/>
    </source>
</evidence>
<organism evidence="3 4">
    <name type="scientific">Sandarakinorhabdus fusca</name>
    <dbReference type="NCBI Taxonomy" id="1439888"/>
    <lineage>
        <taxon>Bacteria</taxon>
        <taxon>Pseudomonadati</taxon>
        <taxon>Pseudomonadota</taxon>
        <taxon>Alphaproteobacteria</taxon>
        <taxon>Sphingomonadales</taxon>
        <taxon>Sphingosinicellaceae</taxon>
        <taxon>Sandarakinorhabdus</taxon>
    </lineage>
</organism>
<dbReference type="GO" id="GO:0006508">
    <property type="term" value="P:proteolysis"/>
    <property type="evidence" value="ECO:0007669"/>
    <property type="project" value="UniProtKB-KW"/>
</dbReference>
<dbReference type="AlphaFoldDB" id="A0A7C9GQ26"/>
<sequence>MPASRVGILAEVTAFVAFTFLSRYLMSLVLWRYAGPASLLLTLALLTLYMRSRGVDWSAMGLRRLRGVRAWLMVVPQALLALPAFALVVAITTIGGPAIGLDFLREVSGGVEDRWGDVAGSLPHYLLWLAIVWTAAAFGEEMFFRGYLITRLGAAFGGGRAGALAAVFVSAVIFGYGHFYYQGLRGAVVTGGIGLAFGVMFLLFRRNLWPLILLHGVIDTLTFTALFMEWQ</sequence>
<protein>
    <submittedName>
        <fullName evidence="3">CPBP family intramembrane metalloprotease</fullName>
    </submittedName>
</protein>
<feature type="transmembrane region" description="Helical" evidence="1">
    <location>
        <begin position="70"/>
        <end position="94"/>
    </location>
</feature>
<dbReference type="GO" id="GO:0008237">
    <property type="term" value="F:metallopeptidase activity"/>
    <property type="evidence" value="ECO:0007669"/>
    <property type="project" value="UniProtKB-KW"/>
</dbReference>
<dbReference type="GO" id="GO:0080120">
    <property type="term" value="P:CAAX-box protein maturation"/>
    <property type="evidence" value="ECO:0007669"/>
    <property type="project" value="UniProtKB-ARBA"/>
</dbReference>
<dbReference type="EMBL" id="WIOL01000003">
    <property type="protein sequence ID" value="MQT17433.1"/>
    <property type="molecule type" value="Genomic_DNA"/>
</dbReference>